<name>A0ABU7TI83_9HYPH</name>
<dbReference type="PROSITE" id="PS01124">
    <property type="entry name" value="HTH_ARAC_FAMILY_2"/>
    <property type="match status" value="1"/>
</dbReference>
<evidence type="ECO:0000256" key="2">
    <source>
        <dbReference type="ARBA" id="ARBA00023125"/>
    </source>
</evidence>
<reference evidence="5 6" key="1">
    <citation type="journal article" date="2012" name="Genet. Mol. Biol.">
        <title>Analysis of 16S rRNA and mxaF genes revealing insights into Methylobacterium niche-specific plant association.</title>
        <authorList>
            <person name="Dourado M.N."/>
            <person name="Andreote F.D."/>
            <person name="Dini-Andreote F."/>
            <person name="Conti R."/>
            <person name="Araujo J.M."/>
            <person name="Araujo W.L."/>
        </authorList>
    </citation>
    <scope>NUCLEOTIDE SEQUENCE [LARGE SCALE GENOMIC DNA]</scope>
    <source>
        <strain evidence="5 6">TC3-10</strain>
    </source>
</reference>
<dbReference type="RefSeq" id="WP_331300783.1">
    <property type="nucleotide sequence ID" value="NZ_MLCA01000001.1"/>
</dbReference>
<keyword evidence="6" id="KW-1185">Reference proteome</keyword>
<dbReference type="EMBL" id="MLCA01000001">
    <property type="protein sequence ID" value="MEE7489539.1"/>
    <property type="molecule type" value="Genomic_DNA"/>
</dbReference>
<keyword evidence="3" id="KW-0804">Transcription</keyword>
<dbReference type="InterPro" id="IPR009057">
    <property type="entry name" value="Homeodomain-like_sf"/>
</dbReference>
<evidence type="ECO:0000259" key="4">
    <source>
        <dbReference type="PROSITE" id="PS01124"/>
    </source>
</evidence>
<dbReference type="InterPro" id="IPR050204">
    <property type="entry name" value="AraC_XylS_family_regulators"/>
</dbReference>
<comment type="caution">
    <text evidence="5">The sequence shown here is derived from an EMBL/GenBank/DDBJ whole genome shotgun (WGS) entry which is preliminary data.</text>
</comment>
<accession>A0ABU7TI83</accession>
<dbReference type="PROSITE" id="PS00041">
    <property type="entry name" value="HTH_ARAC_FAMILY_1"/>
    <property type="match status" value="2"/>
</dbReference>
<protein>
    <submittedName>
        <fullName evidence="5">AraC family transcriptional regulator</fullName>
    </submittedName>
</protein>
<keyword evidence="2" id="KW-0238">DNA-binding</keyword>
<proteinExistence type="predicted"/>
<dbReference type="InterPro" id="IPR032783">
    <property type="entry name" value="AraC_lig"/>
</dbReference>
<keyword evidence="1" id="KW-0805">Transcription regulation</keyword>
<dbReference type="Pfam" id="PF12852">
    <property type="entry name" value="Cupin_6"/>
    <property type="match status" value="1"/>
</dbReference>
<dbReference type="SMART" id="SM00342">
    <property type="entry name" value="HTH_ARAC"/>
    <property type="match status" value="1"/>
</dbReference>
<sequence length="300" mass="32264">MPDPLTQVVGLLRPSASLSKRVTGSDLWAVRRADAGRPFYAAVLEGGCRLAIDGEAGIVLGEGDFVLIPAAHAFTTTSLDPPPRGAALPPVEVSPGVFRLGNPEAPPNVRMLVGHCVFASDDADLLVSLLPRYVHVRGAARLTTLLGLVNEETRADRPGRDVVLARLLEVVLIEALRATAGPGAPAGLLRGLADDRLAVALRRMHDRPTESWTVADLAREAGLSRSTFFERFRRAVGVTPMAYLLAWRMALAKDLLGRESVGMAEVAERVGYSSASTFSVAFARHVGRPPIRYARERPIR</sequence>
<dbReference type="InterPro" id="IPR018060">
    <property type="entry name" value="HTH_AraC"/>
</dbReference>
<dbReference type="PANTHER" id="PTHR46796">
    <property type="entry name" value="HTH-TYPE TRANSCRIPTIONAL ACTIVATOR RHAS-RELATED"/>
    <property type="match status" value="1"/>
</dbReference>
<feature type="domain" description="HTH araC/xylS-type" evidence="4">
    <location>
        <begin position="195"/>
        <end position="296"/>
    </location>
</feature>
<dbReference type="InterPro" id="IPR018062">
    <property type="entry name" value="HTH_AraC-typ_CS"/>
</dbReference>
<evidence type="ECO:0000256" key="1">
    <source>
        <dbReference type="ARBA" id="ARBA00023015"/>
    </source>
</evidence>
<dbReference type="PANTHER" id="PTHR46796:SF7">
    <property type="entry name" value="ARAC FAMILY TRANSCRIPTIONAL REGULATOR"/>
    <property type="match status" value="1"/>
</dbReference>
<organism evidence="5 6">
    <name type="scientific">Methylobacterium oryzae</name>
    <dbReference type="NCBI Taxonomy" id="334852"/>
    <lineage>
        <taxon>Bacteria</taxon>
        <taxon>Pseudomonadati</taxon>
        <taxon>Pseudomonadota</taxon>
        <taxon>Alphaproteobacteria</taxon>
        <taxon>Hyphomicrobiales</taxon>
        <taxon>Methylobacteriaceae</taxon>
        <taxon>Methylobacterium</taxon>
    </lineage>
</organism>
<evidence type="ECO:0000313" key="6">
    <source>
        <dbReference type="Proteomes" id="UP001355206"/>
    </source>
</evidence>
<dbReference type="Proteomes" id="UP001355206">
    <property type="component" value="Unassembled WGS sequence"/>
</dbReference>
<evidence type="ECO:0000256" key="3">
    <source>
        <dbReference type="ARBA" id="ARBA00023163"/>
    </source>
</evidence>
<dbReference type="SUPFAM" id="SSF46689">
    <property type="entry name" value="Homeodomain-like"/>
    <property type="match status" value="2"/>
</dbReference>
<evidence type="ECO:0000313" key="5">
    <source>
        <dbReference type="EMBL" id="MEE7489539.1"/>
    </source>
</evidence>
<gene>
    <name evidence="5" type="ORF">MOTC310_03260</name>
</gene>
<dbReference type="Pfam" id="PF12833">
    <property type="entry name" value="HTH_18"/>
    <property type="match status" value="1"/>
</dbReference>
<dbReference type="Gene3D" id="1.10.10.60">
    <property type="entry name" value="Homeodomain-like"/>
    <property type="match status" value="2"/>
</dbReference>